<evidence type="ECO:0000256" key="7">
    <source>
        <dbReference type="ARBA" id="ARBA00093266"/>
    </source>
</evidence>
<gene>
    <name evidence="13" type="ORF">g.6720</name>
</gene>
<dbReference type="EC" id="2.1.1.34" evidence="9"/>
<evidence type="ECO:0000256" key="10">
    <source>
        <dbReference type="ARBA" id="ARBA00093636"/>
    </source>
</evidence>
<dbReference type="EMBL" id="GEBQ01011743">
    <property type="protein sequence ID" value="JAT28234.1"/>
    <property type="molecule type" value="Transcribed_RNA"/>
</dbReference>
<comment type="catalytic activity">
    <reaction evidence="7">
        <text>guanosine(18) in tRNA + S-adenosyl-L-methionine = 2'-O-methylguanosine(18) in tRNA + S-adenosyl-L-homocysteine + H(+)</text>
        <dbReference type="Rhea" id="RHEA:20077"/>
        <dbReference type="Rhea" id="RHEA-COMP:10190"/>
        <dbReference type="Rhea" id="RHEA-COMP:10192"/>
        <dbReference type="ChEBI" id="CHEBI:15378"/>
        <dbReference type="ChEBI" id="CHEBI:57856"/>
        <dbReference type="ChEBI" id="CHEBI:59789"/>
        <dbReference type="ChEBI" id="CHEBI:74269"/>
        <dbReference type="ChEBI" id="CHEBI:74445"/>
        <dbReference type="EC" id="2.1.1.34"/>
    </reaction>
    <physiologicalReaction direction="left-to-right" evidence="7">
        <dbReference type="Rhea" id="RHEA:20078"/>
    </physiologicalReaction>
</comment>
<evidence type="ECO:0000256" key="5">
    <source>
        <dbReference type="ARBA" id="ARBA00022884"/>
    </source>
</evidence>
<keyword evidence="5" id="KW-0694">RNA-binding</keyword>
<comment type="similarity">
    <text evidence="1">Belongs to the class IV-like SAM-binding methyltransferase superfamily. RNA methyltransferase TrmH family.</text>
</comment>
<dbReference type="InterPro" id="IPR029028">
    <property type="entry name" value="Alpha/beta_knot_MTases"/>
</dbReference>
<evidence type="ECO:0000313" key="13">
    <source>
        <dbReference type="EMBL" id="JAT28234.1"/>
    </source>
</evidence>
<dbReference type="InterPro" id="IPR045330">
    <property type="entry name" value="TRM3/TARBP1"/>
</dbReference>
<dbReference type="GO" id="GO:0030488">
    <property type="term" value="P:tRNA methylation"/>
    <property type="evidence" value="ECO:0007669"/>
    <property type="project" value="InterPro"/>
</dbReference>
<dbReference type="SUPFAM" id="SSF75217">
    <property type="entry name" value="alpha/beta knot"/>
    <property type="match status" value="1"/>
</dbReference>
<sequence length="1492" mass="169825">METIDSGDILFLCERWAKEERVDLCYKVDQLIIKLIEELISHDVRDLRDHNNVCRILSFRIGYSKSINQSVSSACKQLVDHIVNSECLLHSSKESNDQLLNILQLSLDCLVIAHIDESCMELIKKVVNLSVDIQVQHLHLLHGLSILECLLNALIDHGTEHSEYLLETYNLLQTEKFITFLASLLFVDDDKIILHPLLFNIVPKLIKATKCQTVISIFWNRINIPGKLDSISLSQKLFILCALADFYTISGYDDFSVIRSYEFWKIVQNGLLSNDNCLRKSGLYLLKRTLDVIGRFNVQLDLEIFTWNCLTSDHKFWERLFILLEILEEKQAHLVIPVVQETMKLGEDFKSVHASWFLVIYTRLLSHESLQVAKLGILHFLKLNIGLYVNCSYTYLIQLLFQRLNDMLVYSCHSNYNEWSDVDLGLREWFTNIIINTEIRVKLYSDVVEAMANINWCTIPLFHVLHNMSITPEAEIFDESKMKMFCEFVKEAVRTQNVFIRGAVQCAILNLLTKHTFKNISILSIALVPSALRRSECFCRGLLTWETAKHWVQSYSITDGTEILEQLLTANNNFPLQSKARTLVLFIDAGLIDVNSDFQKILDEYFSVLKDSYKRPYASVEESDRCLEFIMFILEESESVLSTSGLKNDKLIQSILPHINEIIPYIKKRFLDSNNSVNFDSVELYAKVLSALSENDLISITEVETLNERAFELYSSPHCSIGHRYLSLKVNQWYIMLFSTTKESRKLDDSIRLHILSLIRDDRIALRLSKDSAEGNLTRKQDDWCRFVSGSINSLWSIVQKCISADVIPLAEILNITSSEELIELATNSIETGGRDSLVPILSVMKTVLPSALSNADMVVRFLKFTWKSCFDLRKVAAFWPSIDVWIQMTLNSQLIMKKEIQKAILDFSEEILSQGETVNGLANLLMSHLKQELNHVRSVELMLPTLIDALVFGPVLRRDQRIENDTCALIRSLGTDYAVNVLIPQSDSRSSQQVRTSALAVLLASASQEGGSELLVNTVHCLLAKDAELTARRTRYHGDSLHHRVKHRILQVLLVLETVLADSASPLSKNCIVELVKWSSASLQGESQQPSVRYQLEWLLVRSLLHSPQLLANFWTIFGQASEERTGSICSFISVAYHLASVLQDEAFIERCVTEILPWCMAQHFNVRLYAQVVLQKLWPLDSKVAAKYEVIRKSLMKSLNQGNAVRNAEKLKTDFYFTAFHTLDHFSLETIFYELPRLSNISRDEWVSLSTLREICSGLNLPLPLTNQDNMLKQFTAATWVVKATEPEAGVEMEASGMQKKFVPWKGMRAELGMLSEDDMRSPSRTELVVVASLIDKVPNLGGLARSCEIFTAHSLVVASLEHTQDKLFASLSMSAEKHINIVEVKPHDIAQYLREKKKIGYTLVGAEQTASSVSLEAYKFPKKCLLLLGNEKEGIPVTLLPLLDVCVEVRQLGLVRSLNVHVTGALFIWEYTKQYMASGAEHSSQNRLS</sequence>
<keyword evidence="3" id="KW-0808">Transferase</keyword>
<keyword evidence="4" id="KW-0949">S-adenosyl-L-methionine</keyword>
<evidence type="ECO:0000256" key="8">
    <source>
        <dbReference type="ARBA" id="ARBA00093361"/>
    </source>
</evidence>
<dbReference type="InterPro" id="IPR029026">
    <property type="entry name" value="tRNA_m1G_MTases_N"/>
</dbReference>
<evidence type="ECO:0000256" key="6">
    <source>
        <dbReference type="ARBA" id="ARBA00022990"/>
    </source>
</evidence>
<evidence type="ECO:0000256" key="11">
    <source>
        <dbReference type="ARBA" id="ARBA00093656"/>
    </source>
</evidence>
<accession>A0A1B6LX73</accession>
<evidence type="ECO:0000256" key="2">
    <source>
        <dbReference type="ARBA" id="ARBA00022603"/>
    </source>
</evidence>
<comment type="function">
    <text evidence="8">S-adenosyl-L-methionine-dependent 2'-O-ribose methyltransferase that catalyzes the formation of 2'-O-methylguanosine at position 18 (Gm18) in a subset of tRNA. Selectively mediates Gm18 methylation of tRNAGln-TTG/CTG and tRNASer-TGA/GCT. Gm18 modification can enhance the stability of modified tRNAs.</text>
</comment>
<keyword evidence="2" id="KW-0489">Methyltransferase</keyword>
<evidence type="ECO:0000256" key="4">
    <source>
        <dbReference type="ARBA" id="ARBA00022691"/>
    </source>
</evidence>
<protein>
    <recommendedName>
        <fullName evidence="10">tRNA (guanosine(18)-2'-O)-methyltransferase TARBP1</fullName>
        <ecNumber evidence="9">2.1.1.34</ecNumber>
    </recommendedName>
    <alternativeName>
        <fullName evidence="11">TAR RNA-binding protein 1</fullName>
    </alternativeName>
</protein>
<dbReference type="Gene3D" id="3.40.1280.10">
    <property type="match status" value="1"/>
</dbReference>
<feature type="domain" description="tRNA/rRNA methyltransferase SpoU type" evidence="12">
    <location>
        <begin position="1330"/>
        <end position="1471"/>
    </location>
</feature>
<dbReference type="PANTHER" id="PTHR12029">
    <property type="entry name" value="RNA METHYLTRANSFERASE"/>
    <property type="match status" value="1"/>
</dbReference>
<dbReference type="CDD" id="cd18091">
    <property type="entry name" value="SpoU-like_TRM3-like"/>
    <property type="match status" value="1"/>
</dbReference>
<proteinExistence type="inferred from homology"/>
<organism evidence="13">
    <name type="scientific">Graphocephala atropunctata</name>
    <dbReference type="NCBI Taxonomy" id="36148"/>
    <lineage>
        <taxon>Eukaryota</taxon>
        <taxon>Metazoa</taxon>
        <taxon>Ecdysozoa</taxon>
        <taxon>Arthropoda</taxon>
        <taxon>Hexapoda</taxon>
        <taxon>Insecta</taxon>
        <taxon>Pterygota</taxon>
        <taxon>Neoptera</taxon>
        <taxon>Paraneoptera</taxon>
        <taxon>Hemiptera</taxon>
        <taxon>Auchenorrhyncha</taxon>
        <taxon>Membracoidea</taxon>
        <taxon>Cicadellidae</taxon>
        <taxon>Cicadellinae</taxon>
        <taxon>Cicadellini</taxon>
        <taxon>Graphocephala</taxon>
    </lineage>
</organism>
<dbReference type="InterPro" id="IPR044748">
    <property type="entry name" value="Trm3/TARBP1_C"/>
</dbReference>
<evidence type="ECO:0000256" key="1">
    <source>
        <dbReference type="ARBA" id="ARBA00007228"/>
    </source>
</evidence>
<evidence type="ECO:0000256" key="9">
    <source>
        <dbReference type="ARBA" id="ARBA00093594"/>
    </source>
</evidence>
<dbReference type="GO" id="GO:0141100">
    <property type="term" value="F:tRNA (guanine(18)-2'-O)-methyltransferase activity"/>
    <property type="evidence" value="ECO:0007669"/>
    <property type="project" value="UniProtKB-EC"/>
</dbReference>
<evidence type="ECO:0000259" key="12">
    <source>
        <dbReference type="Pfam" id="PF00588"/>
    </source>
</evidence>
<reference evidence="13" key="1">
    <citation type="submission" date="2015-11" db="EMBL/GenBank/DDBJ databases">
        <title>De novo transcriptome assembly of four potential Pierce s Disease insect vectors from Arizona vineyards.</title>
        <authorList>
            <person name="Tassone E.E."/>
        </authorList>
    </citation>
    <scope>NUCLEOTIDE SEQUENCE</scope>
</reference>
<name>A0A1B6LX73_9HEMI</name>
<keyword evidence="6" id="KW-0007">Acetylation</keyword>
<dbReference type="FunFam" id="3.40.1280.10:FF:000010">
    <property type="entry name" value="probable methyltransferase TARBP1"/>
    <property type="match status" value="1"/>
</dbReference>
<dbReference type="InterPro" id="IPR001537">
    <property type="entry name" value="SpoU_MeTrfase"/>
</dbReference>
<dbReference type="GO" id="GO:0003723">
    <property type="term" value="F:RNA binding"/>
    <property type="evidence" value="ECO:0007669"/>
    <property type="project" value="UniProtKB-KW"/>
</dbReference>
<dbReference type="PANTHER" id="PTHR12029:SF11">
    <property type="entry name" value="METHYLTRANSFERASE TARBP1-RELATED"/>
    <property type="match status" value="1"/>
</dbReference>
<dbReference type="Pfam" id="PF00588">
    <property type="entry name" value="SpoU_methylase"/>
    <property type="match status" value="1"/>
</dbReference>
<evidence type="ECO:0000256" key="3">
    <source>
        <dbReference type="ARBA" id="ARBA00022679"/>
    </source>
</evidence>